<gene>
    <name evidence="2" type="ORF">ACFSJ3_06320</name>
</gene>
<name>A0ABW4XKU4_9GAMM</name>
<evidence type="ECO:0000313" key="2">
    <source>
        <dbReference type="EMBL" id="MFD2095597.1"/>
    </source>
</evidence>
<comment type="caution">
    <text evidence="2">The sequence shown here is derived from an EMBL/GenBank/DDBJ whole genome shotgun (WGS) entry which is preliminary data.</text>
</comment>
<dbReference type="Proteomes" id="UP001597380">
    <property type="component" value="Unassembled WGS sequence"/>
</dbReference>
<evidence type="ECO:0000259" key="1">
    <source>
        <dbReference type="Pfam" id="PF19878"/>
    </source>
</evidence>
<protein>
    <submittedName>
        <fullName evidence="2">DUF6351 family protein</fullName>
    </submittedName>
</protein>
<dbReference type="InterPro" id="IPR045556">
    <property type="entry name" value="DUF6351"/>
</dbReference>
<evidence type="ECO:0000313" key="3">
    <source>
        <dbReference type="Proteomes" id="UP001597380"/>
    </source>
</evidence>
<dbReference type="EMBL" id="JBHUHT010000009">
    <property type="protein sequence ID" value="MFD2095597.1"/>
    <property type="molecule type" value="Genomic_DNA"/>
</dbReference>
<dbReference type="Pfam" id="PF19878">
    <property type="entry name" value="DUF6351"/>
    <property type="match status" value="1"/>
</dbReference>
<keyword evidence="3" id="KW-1185">Reference proteome</keyword>
<sequence>MAGRYFPFSFKSFVWLIVALLVLLYGLQWLTYADKYQLRQVNDFPESDRITPLYRNVTTHIRDTPRPEETFTFPVPLGGVGPDIPLYAGDNQHPFFCMTVDSKLGQPLVDNQQGLGVPVYEQYPPENNNHVIGYSKDCLIKTSLRYFFQNTEGEFKPFELESAPDSNDIMRVNLGGEDVPFIIRVETGSINRYLYMIAMPVVWPAAPERDSSQLWNKRLIYQFKGGSGIGFRQGKLRMRGIIERRAAQLAKGYAVVTSTANRTSYTYNMLLAEDTATRVKRQFTSIYGNPLYTVGVGGSGGGLAQYLIAQNKPGIIDAALPLYSYPDMISQTIYGLDCELIEHYFAITSFDRDKWSDWNLRRSILGVNTKQGHIHRYAWLQPINQLAAGVWPEYPDGNSECHNGWFGLTSLVHNPKQTYLRNYYSDNTKAAVNWTYWEDMVALFGRDKHGFANTTWDNRGVQYGLEALKNGEISPEEFIHLNRYIGGWKPQHQMEEERLYSLFGPHNKPLWLSLWSRHNITQPNEPSKTAERSTANLKAVQMAYRGGQVFIGNVDLPIIDIRHYLEPELNMHHVSASFEARQRIIDWRGNSDNHVIWVSHPDFDPQELGFQAMDDWMLSMMARPDATASDSRPAQIMDMCIDEAGNEISKGHNVWDGPWNAKIEGSCHQAYPMFSTSRIQAGGPWRGSVFICSREPVERALKRGVYHPVDMSAYLAQLVEAFPDGVCDYSKGDAGRPDDISPG</sequence>
<proteinExistence type="predicted"/>
<feature type="domain" description="DUF6351" evidence="1">
    <location>
        <begin position="85"/>
        <end position="735"/>
    </location>
</feature>
<organism evidence="2 3">
    <name type="scientific">Corallincola platygyrae</name>
    <dbReference type="NCBI Taxonomy" id="1193278"/>
    <lineage>
        <taxon>Bacteria</taxon>
        <taxon>Pseudomonadati</taxon>
        <taxon>Pseudomonadota</taxon>
        <taxon>Gammaproteobacteria</taxon>
        <taxon>Alteromonadales</taxon>
        <taxon>Psychromonadaceae</taxon>
        <taxon>Corallincola</taxon>
    </lineage>
</organism>
<accession>A0ABW4XKU4</accession>
<reference evidence="3" key="1">
    <citation type="journal article" date="2019" name="Int. J. Syst. Evol. Microbiol.">
        <title>The Global Catalogue of Microorganisms (GCM) 10K type strain sequencing project: providing services to taxonomists for standard genome sequencing and annotation.</title>
        <authorList>
            <consortium name="The Broad Institute Genomics Platform"/>
            <consortium name="The Broad Institute Genome Sequencing Center for Infectious Disease"/>
            <person name="Wu L."/>
            <person name="Ma J."/>
        </authorList>
    </citation>
    <scope>NUCLEOTIDE SEQUENCE [LARGE SCALE GENOMIC DNA]</scope>
    <source>
        <strain evidence="3">CGMCC 1.10992</strain>
    </source>
</reference>
<dbReference type="RefSeq" id="WP_345340331.1">
    <property type="nucleotide sequence ID" value="NZ_BAABLI010000014.1"/>
</dbReference>